<dbReference type="EMBL" id="UINC01217801">
    <property type="protein sequence ID" value="SVE44560.1"/>
    <property type="molecule type" value="Genomic_DNA"/>
</dbReference>
<dbReference type="GO" id="GO:0003824">
    <property type="term" value="F:catalytic activity"/>
    <property type="evidence" value="ECO:0007669"/>
    <property type="project" value="InterPro"/>
</dbReference>
<sequence length="61" mass="6929">MPTVIANILAQRYASSTIQDIWSETGRIRLEREFWIAVLKAQRDLGLDIPAEAIAAYVRVK</sequence>
<dbReference type="AlphaFoldDB" id="A0A383DJR6"/>
<proteinExistence type="predicted"/>
<protein>
    <submittedName>
        <fullName evidence="1">Uncharacterized protein</fullName>
    </submittedName>
</protein>
<dbReference type="InterPro" id="IPR008948">
    <property type="entry name" value="L-Aspartase-like"/>
</dbReference>
<dbReference type="InterPro" id="IPR024083">
    <property type="entry name" value="Fumarase/histidase_N"/>
</dbReference>
<gene>
    <name evidence="1" type="ORF">METZ01_LOCUS497414</name>
</gene>
<accession>A0A383DJR6</accession>
<feature type="non-terminal residue" evidence="1">
    <location>
        <position position="61"/>
    </location>
</feature>
<organism evidence="1">
    <name type="scientific">marine metagenome</name>
    <dbReference type="NCBI Taxonomy" id="408172"/>
    <lineage>
        <taxon>unclassified sequences</taxon>
        <taxon>metagenomes</taxon>
        <taxon>ecological metagenomes</taxon>
    </lineage>
</organism>
<dbReference type="SUPFAM" id="SSF48557">
    <property type="entry name" value="L-aspartase-like"/>
    <property type="match status" value="1"/>
</dbReference>
<name>A0A383DJR6_9ZZZZ</name>
<dbReference type="Gene3D" id="1.10.275.10">
    <property type="entry name" value="Fumarase/aspartase (N-terminal domain)"/>
    <property type="match status" value="1"/>
</dbReference>
<reference evidence="1" key="1">
    <citation type="submission" date="2018-05" db="EMBL/GenBank/DDBJ databases">
        <authorList>
            <person name="Lanie J.A."/>
            <person name="Ng W.-L."/>
            <person name="Kazmierczak K.M."/>
            <person name="Andrzejewski T.M."/>
            <person name="Davidsen T.M."/>
            <person name="Wayne K.J."/>
            <person name="Tettelin H."/>
            <person name="Glass J.I."/>
            <person name="Rusch D."/>
            <person name="Podicherti R."/>
            <person name="Tsui H.-C.T."/>
            <person name="Winkler M.E."/>
        </authorList>
    </citation>
    <scope>NUCLEOTIDE SEQUENCE</scope>
</reference>
<evidence type="ECO:0000313" key="1">
    <source>
        <dbReference type="EMBL" id="SVE44560.1"/>
    </source>
</evidence>